<dbReference type="EnsemblPlants" id="AVESA.00010b.r2.3CG0458400.1">
    <property type="protein sequence ID" value="AVESA.00010b.r2.3CG0458400.1.CDS"/>
    <property type="gene ID" value="AVESA.00010b.r2.3CG0458400"/>
</dbReference>
<dbReference type="Proteomes" id="UP001732700">
    <property type="component" value="Chromosome 3C"/>
</dbReference>
<protein>
    <submittedName>
        <fullName evidence="1">Uncharacterized protein</fullName>
    </submittedName>
</protein>
<evidence type="ECO:0000313" key="1">
    <source>
        <dbReference type="EnsemblPlants" id="AVESA.00010b.r2.3CG0458400.1.CDS"/>
    </source>
</evidence>
<evidence type="ECO:0000313" key="2">
    <source>
        <dbReference type="Proteomes" id="UP001732700"/>
    </source>
</evidence>
<reference evidence="1" key="1">
    <citation type="submission" date="2021-05" db="EMBL/GenBank/DDBJ databases">
        <authorList>
            <person name="Scholz U."/>
            <person name="Mascher M."/>
            <person name="Fiebig A."/>
        </authorList>
    </citation>
    <scope>NUCLEOTIDE SEQUENCE [LARGE SCALE GENOMIC DNA]</scope>
</reference>
<reference evidence="1" key="2">
    <citation type="submission" date="2025-09" db="UniProtKB">
        <authorList>
            <consortium name="EnsemblPlants"/>
        </authorList>
    </citation>
    <scope>IDENTIFICATION</scope>
</reference>
<keyword evidence="2" id="KW-1185">Reference proteome</keyword>
<sequence length="99" mass="11058">MAKYMRNGVKGLLLVLSFVFVVYFACLGCAYGESINLDKGSNMMAGGRKINIPPCQKNKNKDMEHQFCCKLDNMCWSDLGECFTNCPCKINCPPAPKLH</sequence>
<accession>A0ACD5VJZ6</accession>
<organism evidence="1 2">
    <name type="scientific">Avena sativa</name>
    <name type="common">Oat</name>
    <dbReference type="NCBI Taxonomy" id="4498"/>
    <lineage>
        <taxon>Eukaryota</taxon>
        <taxon>Viridiplantae</taxon>
        <taxon>Streptophyta</taxon>
        <taxon>Embryophyta</taxon>
        <taxon>Tracheophyta</taxon>
        <taxon>Spermatophyta</taxon>
        <taxon>Magnoliopsida</taxon>
        <taxon>Liliopsida</taxon>
        <taxon>Poales</taxon>
        <taxon>Poaceae</taxon>
        <taxon>BOP clade</taxon>
        <taxon>Pooideae</taxon>
        <taxon>Poodae</taxon>
        <taxon>Poeae</taxon>
        <taxon>Poeae Chloroplast Group 1 (Aveneae type)</taxon>
        <taxon>Aveninae</taxon>
        <taxon>Avena</taxon>
    </lineage>
</organism>
<proteinExistence type="predicted"/>
<name>A0ACD5VJZ6_AVESA</name>